<comment type="caution">
    <text evidence="1">The sequence shown here is derived from an EMBL/GenBank/DDBJ whole genome shotgun (WGS) entry which is preliminary data.</text>
</comment>
<dbReference type="RefSeq" id="WP_021200049.1">
    <property type="nucleotide sequence ID" value="NZ_ATAO01000193.1"/>
</dbReference>
<protein>
    <submittedName>
        <fullName evidence="1">Uncharacterized protein</fullName>
    </submittedName>
</protein>
<organism evidence="1 2">
    <name type="scientific">Microbacterium maritypicum MF109</name>
    <dbReference type="NCBI Taxonomy" id="1333857"/>
    <lineage>
        <taxon>Bacteria</taxon>
        <taxon>Bacillati</taxon>
        <taxon>Actinomycetota</taxon>
        <taxon>Actinomycetes</taxon>
        <taxon>Micrococcales</taxon>
        <taxon>Microbacteriaceae</taxon>
        <taxon>Microbacterium</taxon>
    </lineage>
</organism>
<dbReference type="PATRIC" id="fig|1333857.3.peg.2089"/>
<evidence type="ECO:0000313" key="2">
    <source>
        <dbReference type="Proteomes" id="UP000016033"/>
    </source>
</evidence>
<gene>
    <name evidence="1" type="ORF">L687_18600</name>
</gene>
<proteinExistence type="predicted"/>
<name>T5KIU1_MICMQ</name>
<accession>T5KIU1</accession>
<dbReference type="EMBL" id="ATAO01000193">
    <property type="protein sequence ID" value="EQM75922.1"/>
    <property type="molecule type" value="Genomic_DNA"/>
</dbReference>
<dbReference type="AlphaFoldDB" id="T5KIU1"/>
<dbReference type="Proteomes" id="UP000016033">
    <property type="component" value="Unassembled WGS sequence"/>
</dbReference>
<sequence length="131" mass="14231">MPVIANTARSTKRWKLLVGTDEYQGHTSKIDITPKISSWEGGDGNTITDDAGCDVAMSIAQDTENEESLWRIMRDRAGEKATLVVSPHHDGTFSESVDITLQRLPMTMARGTSIPEVNVTLAGVYTPAVTP</sequence>
<reference evidence="1 2" key="1">
    <citation type="journal article" date="2013" name="Genome Announc.">
        <title>Whole-genome sequences of five oyster-associated bacteria show potential for crude oil hydrocarbon degradation.</title>
        <authorList>
            <person name="Chauhan A."/>
            <person name="Green S."/>
            <person name="Pathak A."/>
            <person name="Thomas J."/>
            <person name="Venkatramanan R."/>
        </authorList>
    </citation>
    <scope>NUCLEOTIDE SEQUENCE [LARGE SCALE GENOMIC DNA]</scope>
    <source>
        <strain evidence="1 2">MF109</strain>
    </source>
</reference>
<evidence type="ECO:0000313" key="1">
    <source>
        <dbReference type="EMBL" id="EQM75922.1"/>
    </source>
</evidence>